<dbReference type="InterPro" id="IPR036565">
    <property type="entry name" value="Mur-like_cat_sf"/>
</dbReference>
<dbReference type="GO" id="GO:0004326">
    <property type="term" value="F:tetrahydrofolylpolyglutamate synthase activity"/>
    <property type="evidence" value="ECO:0007669"/>
    <property type="project" value="InterPro"/>
</dbReference>
<dbReference type="EMBL" id="ACGK02000001">
    <property type="protein sequence ID" value="EGF23255.1"/>
    <property type="molecule type" value="Genomic_DNA"/>
</dbReference>
<evidence type="ECO:0000256" key="1">
    <source>
        <dbReference type="ARBA" id="ARBA00005898"/>
    </source>
</evidence>
<dbReference type="GO" id="GO:0051301">
    <property type="term" value="P:cell division"/>
    <property type="evidence" value="ECO:0007669"/>
    <property type="project" value="UniProtKB-KW"/>
</dbReference>
<keyword evidence="8 9" id="KW-0961">Cell wall biogenesis/degradation</keyword>
<keyword evidence="9" id="KW-0131">Cell cycle</keyword>
<dbReference type="GO" id="GO:0005737">
    <property type="term" value="C:cytoplasm"/>
    <property type="evidence" value="ECO:0007669"/>
    <property type="project" value="UniProtKB-SubCell"/>
</dbReference>
<dbReference type="InterPro" id="IPR018109">
    <property type="entry name" value="Folylpolyglutamate_synth_CS"/>
</dbReference>
<evidence type="ECO:0000256" key="8">
    <source>
        <dbReference type="ARBA" id="ARBA00023316"/>
    </source>
</evidence>
<dbReference type="InterPro" id="IPR013221">
    <property type="entry name" value="Mur_ligase_cen"/>
</dbReference>
<comment type="pathway">
    <text evidence="9">Cell wall biogenesis; peptidoglycan biosynthesis.</text>
</comment>
<dbReference type="SUPFAM" id="SSF63418">
    <property type="entry name" value="MurE/MurF N-terminal domain"/>
    <property type="match status" value="1"/>
</dbReference>
<evidence type="ECO:0000313" key="12">
    <source>
        <dbReference type="EMBL" id="EGF23255.1"/>
    </source>
</evidence>
<dbReference type="Gene3D" id="3.90.190.20">
    <property type="entry name" value="Mur ligase, C-terminal domain"/>
    <property type="match status" value="1"/>
</dbReference>
<comment type="caution">
    <text evidence="12">The sequence shown here is derived from an EMBL/GenBank/DDBJ whole genome shotgun (WGS) entry which is preliminary data.</text>
</comment>
<evidence type="ECO:0000259" key="11">
    <source>
        <dbReference type="Pfam" id="PF08245"/>
    </source>
</evidence>
<evidence type="ECO:0000256" key="4">
    <source>
        <dbReference type="ARBA" id="ARBA00022741"/>
    </source>
</evidence>
<dbReference type="RefSeq" id="WP_006302313.1">
    <property type="nucleotide sequence ID" value="NZ_ACGK02000001.1"/>
</dbReference>
<sequence>METTLYDILKQLQAQGLLLEVYNLKCDERDPRWVDFLPNVQFINSTCDNNKITAAADSLINGLDSNSLYSQKHHIFVCKGAAFKPEYLQDALKKGATAYMCDNTHAQALRTYCPHAVQIVVNNIRLAMAQAAPLAWGHPDTRLITVGITGTKGKTTTACMIKSILDARAQRKHICTSQGKSPIGLMGSITTYDGILNEESTNTTPEAPDFWRHLHNAAESGITHMVMEISSQALKHHRVDGLHLDVALFLNISPDHISKVEHPTFEDYFLSKLMIFSMANAAVMNLDADHFEAIYAHAHACSPLLVCGRVHAQRRLEAYETQFLSDKKVASTLKAALNRTLPADIAAHDIRPQGCGLQFSCDEAHNANAQQRDFFVPLHGTFNVDNALCAVACADLLHVNTSDIQQGLANTHVAGRMEFIPTHTQNIQGIVDYAHNKLSFRCFFSDLAHEFPHYKIIALFGAPGGKAFDRRRDLVEEAAKWADTIMLTEEDPGHERVQDICNEMAKHMPKGQKYYIECNRAAAIEKAVELANCSQAKTLICMLGKGDETTQHEQDRYVSCLPDKDIFIHAVNALKESHDQ</sequence>
<dbReference type="GO" id="GO:0071555">
    <property type="term" value="P:cell wall organization"/>
    <property type="evidence" value="ECO:0007669"/>
    <property type="project" value="UniProtKB-KW"/>
</dbReference>
<protein>
    <submittedName>
        <fullName evidence="12">UDP-N-acetylmuramoyl-L-alanyl-D-glutamate--2, 6-diaminopimelate ligase</fullName>
    </submittedName>
</protein>
<keyword evidence="13" id="KW-1185">Reference proteome</keyword>
<comment type="similarity">
    <text evidence="1">Belongs to the MurCDEF family. MurE subfamily.</text>
</comment>
<dbReference type="eggNOG" id="COG0769">
    <property type="taxonomic scope" value="Bacteria"/>
</dbReference>
<comment type="subcellular location">
    <subcellularLocation>
        <location evidence="9">Cytoplasm</location>
    </subcellularLocation>
</comment>
<reference evidence="12 13" key="1">
    <citation type="submission" date="2011-02" db="EMBL/GenBank/DDBJ databases">
        <authorList>
            <person name="Muzny D."/>
            <person name="Qin X."/>
            <person name="Buhay C."/>
            <person name="Dugan-Rocha S."/>
            <person name="Ding Y."/>
            <person name="Chen G."/>
            <person name="Hawes A."/>
            <person name="Holder M."/>
            <person name="Jhangiani S."/>
            <person name="Johnson A."/>
            <person name="Khan Z."/>
            <person name="Li Z."/>
            <person name="Liu W."/>
            <person name="Liu X."/>
            <person name="Perez L."/>
            <person name="Shen H."/>
            <person name="Wang Q."/>
            <person name="Watt J."/>
            <person name="Xi L."/>
            <person name="Xin Y."/>
            <person name="Zhou J."/>
            <person name="Deng J."/>
            <person name="Jiang H."/>
            <person name="Liu Y."/>
            <person name="Qu J."/>
            <person name="Song X.-Z."/>
            <person name="Zhang L."/>
            <person name="Villasana D."/>
            <person name="Johnson A."/>
            <person name="Liu J."/>
            <person name="Liyanage D."/>
            <person name="Lorensuhewa L."/>
            <person name="Robinson T."/>
            <person name="Song A."/>
            <person name="Song B.-B."/>
            <person name="Dinh H."/>
            <person name="Thornton R."/>
            <person name="Coyle M."/>
            <person name="Francisco L."/>
            <person name="Jackson L."/>
            <person name="Javaid M."/>
            <person name="Korchina V."/>
            <person name="Kovar C."/>
            <person name="Mata R."/>
            <person name="Mathew T."/>
            <person name="Ngo R."/>
            <person name="Nguyen L."/>
            <person name="Nguyen N."/>
            <person name="Okwuonu G."/>
            <person name="Ongeri F."/>
            <person name="Pham C."/>
            <person name="Simmons D."/>
            <person name="Wilczek-Boney K."/>
            <person name="Hale W."/>
            <person name="Jakkamsetti A."/>
            <person name="Pham P."/>
            <person name="Ruth R."/>
            <person name="San Lucas F."/>
            <person name="Warren J."/>
            <person name="Zhang J."/>
            <person name="Zhao Z."/>
            <person name="Zhou C."/>
            <person name="Zhu D."/>
            <person name="Lee S."/>
            <person name="Bess C."/>
            <person name="Blankenburg K."/>
            <person name="Forbes L."/>
            <person name="Fu Q."/>
            <person name="Gubbala S."/>
            <person name="Hirani K."/>
            <person name="Jayaseelan J.C."/>
            <person name="Lara F."/>
            <person name="Munidasa M."/>
            <person name="Palculict T."/>
            <person name="Patil S."/>
            <person name="Pu L.-L."/>
            <person name="Saada N."/>
            <person name="Tang L."/>
            <person name="Weissenberger G."/>
            <person name="Zhu Y."/>
            <person name="Hemphill L."/>
            <person name="Shang Y."/>
            <person name="Youmans B."/>
            <person name="Ayvaz T."/>
            <person name="Ross M."/>
            <person name="Santibanez J."/>
            <person name="Aqrawi P."/>
            <person name="Gross S."/>
            <person name="Joshi V."/>
            <person name="Fowler G."/>
            <person name="Nazareth L."/>
            <person name="Reid J."/>
            <person name="Worley K."/>
            <person name="Petrosino J."/>
            <person name="Highlander S."/>
            <person name="Gibbs R."/>
        </authorList>
    </citation>
    <scope>NUCLEOTIDE SEQUENCE [LARGE SCALE GENOMIC DNA]</scope>
    <source>
        <strain evidence="12 13">DSM 15829</strain>
    </source>
</reference>
<feature type="domain" description="Mur ligase central" evidence="11">
    <location>
        <begin position="148"/>
        <end position="394"/>
    </location>
</feature>
<evidence type="ECO:0000256" key="7">
    <source>
        <dbReference type="ARBA" id="ARBA00022984"/>
    </source>
</evidence>
<keyword evidence="5" id="KW-0067">ATP-binding</keyword>
<dbReference type="PANTHER" id="PTHR23135">
    <property type="entry name" value="MUR LIGASE FAMILY MEMBER"/>
    <property type="match status" value="1"/>
</dbReference>
<keyword evidence="4" id="KW-0547">Nucleotide-binding</keyword>
<evidence type="ECO:0000256" key="2">
    <source>
        <dbReference type="ARBA" id="ARBA00022490"/>
    </source>
</evidence>
<evidence type="ECO:0000256" key="5">
    <source>
        <dbReference type="ARBA" id="ARBA00022840"/>
    </source>
</evidence>
<dbReference type="GeneID" id="93210958"/>
<evidence type="ECO:0000256" key="6">
    <source>
        <dbReference type="ARBA" id="ARBA00022960"/>
    </source>
</evidence>
<dbReference type="Gene3D" id="3.40.1190.10">
    <property type="entry name" value="Mur-like, catalytic domain"/>
    <property type="match status" value="1"/>
</dbReference>
<accession>F1T3G1</accession>
<dbReference type="InterPro" id="IPR004101">
    <property type="entry name" value="Mur_ligase_C"/>
</dbReference>
<dbReference type="GO" id="GO:0009252">
    <property type="term" value="P:peptidoglycan biosynthetic process"/>
    <property type="evidence" value="ECO:0007669"/>
    <property type="project" value="UniProtKB-UniPathway"/>
</dbReference>
<dbReference type="Proteomes" id="UP000005947">
    <property type="component" value="Unassembled WGS sequence"/>
</dbReference>
<dbReference type="InterPro" id="IPR036615">
    <property type="entry name" value="Mur_ligase_C_dom_sf"/>
</dbReference>
<dbReference type="PROSITE" id="PS01011">
    <property type="entry name" value="FOLYLPOLYGLU_SYNT_1"/>
    <property type="match status" value="1"/>
</dbReference>
<dbReference type="SUPFAM" id="SSF53244">
    <property type="entry name" value="MurD-like peptide ligases, peptide-binding domain"/>
    <property type="match status" value="1"/>
</dbReference>
<dbReference type="Pfam" id="PF02875">
    <property type="entry name" value="Mur_ligase_C"/>
    <property type="match status" value="1"/>
</dbReference>
<dbReference type="Gene3D" id="3.40.1390.10">
    <property type="entry name" value="MurE/MurF, N-terminal domain"/>
    <property type="match status" value="1"/>
</dbReference>
<dbReference type="GO" id="GO:0008360">
    <property type="term" value="P:regulation of cell shape"/>
    <property type="evidence" value="ECO:0007669"/>
    <property type="project" value="UniProtKB-KW"/>
</dbReference>
<dbReference type="UniPathway" id="UPA00219"/>
<dbReference type="AlphaFoldDB" id="F1T3G1"/>
<evidence type="ECO:0000313" key="13">
    <source>
        <dbReference type="Proteomes" id="UP000005947"/>
    </source>
</evidence>
<evidence type="ECO:0000256" key="3">
    <source>
        <dbReference type="ARBA" id="ARBA00022598"/>
    </source>
</evidence>
<dbReference type="InterPro" id="IPR005761">
    <property type="entry name" value="UDP-N-AcMur-Glu-dNH2Pim_ligase"/>
</dbReference>
<dbReference type="NCBIfam" id="TIGR01085">
    <property type="entry name" value="murE"/>
    <property type="match status" value="1"/>
</dbReference>
<feature type="domain" description="Mur ligase C-terminal" evidence="10">
    <location>
        <begin position="415"/>
        <end position="546"/>
    </location>
</feature>
<keyword evidence="3 12" id="KW-0436">Ligase</keyword>
<dbReference type="PANTHER" id="PTHR23135:SF4">
    <property type="entry name" value="UDP-N-ACETYLMURAMOYL-L-ALANYL-D-GLUTAMATE--2,6-DIAMINOPIMELATE LIGASE MURE HOMOLOG, CHLOROPLASTIC"/>
    <property type="match status" value="1"/>
</dbReference>
<dbReference type="OrthoDB" id="9800958at2"/>
<dbReference type="SUPFAM" id="SSF53623">
    <property type="entry name" value="MurD-like peptide ligases, catalytic domain"/>
    <property type="match status" value="1"/>
</dbReference>
<organism evidence="12 13">
    <name type="scientific">Fannyhessea vaginae DSM 15829</name>
    <dbReference type="NCBI Taxonomy" id="525256"/>
    <lineage>
        <taxon>Bacteria</taxon>
        <taxon>Bacillati</taxon>
        <taxon>Actinomycetota</taxon>
        <taxon>Coriobacteriia</taxon>
        <taxon>Coriobacteriales</taxon>
        <taxon>Atopobiaceae</taxon>
        <taxon>Fannyhessea</taxon>
    </lineage>
</organism>
<dbReference type="GO" id="GO:0005524">
    <property type="term" value="F:ATP binding"/>
    <property type="evidence" value="ECO:0007669"/>
    <property type="project" value="UniProtKB-KW"/>
</dbReference>
<proteinExistence type="inferred from homology"/>
<keyword evidence="9" id="KW-0132">Cell division</keyword>
<gene>
    <name evidence="12" type="primary">murE</name>
    <name evidence="12" type="ORF">HMPREF0091_10202</name>
</gene>
<evidence type="ECO:0000256" key="9">
    <source>
        <dbReference type="RuleBase" id="RU004135"/>
    </source>
</evidence>
<keyword evidence="6 9" id="KW-0133">Cell shape</keyword>
<keyword evidence="2" id="KW-0963">Cytoplasm</keyword>
<keyword evidence="7 9" id="KW-0573">Peptidoglycan synthesis</keyword>
<name>F1T3G1_9ACTN</name>
<dbReference type="Pfam" id="PF08245">
    <property type="entry name" value="Mur_ligase_M"/>
    <property type="match status" value="1"/>
</dbReference>
<dbReference type="InterPro" id="IPR035911">
    <property type="entry name" value="MurE/MurF_N"/>
</dbReference>
<evidence type="ECO:0000259" key="10">
    <source>
        <dbReference type="Pfam" id="PF02875"/>
    </source>
</evidence>